<dbReference type="EMBL" id="DPIY01000012">
    <property type="protein sequence ID" value="HCT58833.1"/>
    <property type="molecule type" value="Genomic_DNA"/>
</dbReference>
<dbReference type="Proteomes" id="UP000264071">
    <property type="component" value="Unassembled WGS sequence"/>
</dbReference>
<reference evidence="1 2" key="1">
    <citation type="journal article" date="2018" name="Nat. Biotechnol.">
        <title>A standardized bacterial taxonomy based on genome phylogeny substantially revises the tree of life.</title>
        <authorList>
            <person name="Parks D.H."/>
            <person name="Chuvochina M."/>
            <person name="Waite D.W."/>
            <person name="Rinke C."/>
            <person name="Skarshewski A."/>
            <person name="Chaumeil P.A."/>
            <person name="Hugenholtz P."/>
        </authorList>
    </citation>
    <scope>NUCLEOTIDE SEQUENCE [LARGE SCALE GENOMIC DNA]</scope>
    <source>
        <strain evidence="1">UBA8844</strain>
    </source>
</reference>
<gene>
    <name evidence="1" type="ORF">DGD08_16660</name>
</gene>
<comment type="caution">
    <text evidence="1">The sequence shown here is derived from an EMBL/GenBank/DDBJ whole genome shotgun (WGS) entry which is preliminary data.</text>
</comment>
<organism evidence="1 2">
    <name type="scientific">Gemmatimonas aurantiaca</name>
    <dbReference type="NCBI Taxonomy" id="173480"/>
    <lineage>
        <taxon>Bacteria</taxon>
        <taxon>Pseudomonadati</taxon>
        <taxon>Gemmatimonadota</taxon>
        <taxon>Gemmatimonadia</taxon>
        <taxon>Gemmatimonadales</taxon>
        <taxon>Gemmatimonadaceae</taxon>
        <taxon>Gemmatimonas</taxon>
    </lineage>
</organism>
<accession>A0A3D4VCJ1</accession>
<protein>
    <submittedName>
        <fullName evidence="1">Uncharacterized protein</fullName>
    </submittedName>
</protein>
<name>A0A3D4VCJ1_9BACT</name>
<sequence length="217" mass="23296">MPHREAPVVPKTDATCRLILSSPIGAALMDMNMNITRIVPGVVLTFTALVSACRSEQVSQPDPLPSGRTVVENSFSGGATYPLNDGTSIACSMLVSMQWDSTRTVSAREQIRFGHSSGDVYRRSVRASGFQELAAFNLQNAPARARVFGTDSIELTLWPESAGPVFATPLRVIKGVRTEDSLWKGSWSCAPTGRVAAPVDSMGLAVGTWQTLVLTVR</sequence>
<dbReference type="AlphaFoldDB" id="A0A3D4VCJ1"/>
<evidence type="ECO:0000313" key="1">
    <source>
        <dbReference type="EMBL" id="HCT58833.1"/>
    </source>
</evidence>
<evidence type="ECO:0000313" key="2">
    <source>
        <dbReference type="Proteomes" id="UP000264071"/>
    </source>
</evidence>
<proteinExistence type="predicted"/>